<dbReference type="PANTHER" id="PTHR23028">
    <property type="entry name" value="ACETYLTRANSFERASE"/>
    <property type="match status" value="1"/>
</dbReference>
<organism evidence="4 5">
    <name type="scientific">Nocardioides eburneiflavus</name>
    <dbReference type="NCBI Taxonomy" id="2518372"/>
    <lineage>
        <taxon>Bacteria</taxon>
        <taxon>Bacillati</taxon>
        <taxon>Actinomycetota</taxon>
        <taxon>Actinomycetes</taxon>
        <taxon>Propionibacteriales</taxon>
        <taxon>Nocardioidaceae</taxon>
        <taxon>Nocardioides</taxon>
    </lineage>
</organism>
<feature type="region of interest" description="Disordered" evidence="1">
    <location>
        <begin position="1"/>
        <end position="31"/>
    </location>
</feature>
<feature type="transmembrane region" description="Helical" evidence="2">
    <location>
        <begin position="76"/>
        <end position="97"/>
    </location>
</feature>
<dbReference type="GO" id="GO:0009103">
    <property type="term" value="P:lipopolysaccharide biosynthetic process"/>
    <property type="evidence" value="ECO:0007669"/>
    <property type="project" value="TreeGrafter"/>
</dbReference>
<evidence type="ECO:0000313" key="4">
    <source>
        <dbReference type="EMBL" id="TGN65534.1"/>
    </source>
</evidence>
<dbReference type="Pfam" id="PF01757">
    <property type="entry name" value="Acyl_transf_3"/>
    <property type="match status" value="1"/>
</dbReference>
<feature type="transmembrane region" description="Helical" evidence="2">
    <location>
        <begin position="38"/>
        <end position="56"/>
    </location>
</feature>
<dbReference type="AlphaFoldDB" id="A0A4Z1C5P4"/>
<dbReference type="GO" id="GO:0016020">
    <property type="term" value="C:membrane"/>
    <property type="evidence" value="ECO:0007669"/>
    <property type="project" value="TreeGrafter"/>
</dbReference>
<proteinExistence type="predicted"/>
<protein>
    <submittedName>
        <fullName evidence="4">Acyltransferase</fullName>
    </submittedName>
</protein>
<evidence type="ECO:0000256" key="2">
    <source>
        <dbReference type="SAM" id="Phobius"/>
    </source>
</evidence>
<dbReference type="EMBL" id="SRRO01000001">
    <property type="protein sequence ID" value="TGN65534.1"/>
    <property type="molecule type" value="Genomic_DNA"/>
</dbReference>
<dbReference type="PANTHER" id="PTHR23028:SF53">
    <property type="entry name" value="ACYL_TRANSF_3 DOMAIN-CONTAINING PROTEIN"/>
    <property type="match status" value="1"/>
</dbReference>
<name>A0A4Z1C5P4_9ACTN</name>
<feature type="transmembrane region" description="Helical" evidence="2">
    <location>
        <begin position="287"/>
        <end position="307"/>
    </location>
</feature>
<keyword evidence="5" id="KW-1185">Reference proteome</keyword>
<feature type="transmembrane region" description="Helical" evidence="2">
    <location>
        <begin position="353"/>
        <end position="371"/>
    </location>
</feature>
<evidence type="ECO:0000256" key="1">
    <source>
        <dbReference type="SAM" id="MobiDB-lite"/>
    </source>
</evidence>
<dbReference type="InterPro" id="IPR050879">
    <property type="entry name" value="Acyltransferase_3"/>
</dbReference>
<keyword evidence="2" id="KW-1133">Transmembrane helix</keyword>
<reference evidence="4 5" key="1">
    <citation type="submission" date="2019-04" db="EMBL/GenBank/DDBJ databases">
        <title>Three New Species of Nocardioides, Nocardioides euryhalodurans sp. nov., Nocardioides seonyuensis sp. nov. and Nocardioides eburneoflavus sp. nov. Isolated from Soil.</title>
        <authorList>
            <person name="Roh S.G."/>
            <person name="Lee C."/>
            <person name="Kim M.-K."/>
            <person name="Kim S.B."/>
        </authorList>
    </citation>
    <scope>NUCLEOTIDE SEQUENCE [LARGE SCALE GENOMIC DNA]</scope>
    <source>
        <strain evidence="4 5">MMS17-SY213</strain>
    </source>
</reference>
<evidence type="ECO:0000259" key="3">
    <source>
        <dbReference type="Pfam" id="PF01757"/>
    </source>
</evidence>
<comment type="caution">
    <text evidence="4">The sequence shown here is derived from an EMBL/GenBank/DDBJ whole genome shotgun (WGS) entry which is preliminary data.</text>
</comment>
<sequence length="401" mass="43350">MPEQHPLVDGPVPHTAEPARSTRPGGARPGRNSALDGLRGLAIVLVVLGHAGSVLWPTLTAGEEGPYGIPVLRGLLGGGAVIIFFVVGAFIVALGLLREHERGGMDPARFLLRRLVRLGGQLVLLAVALVAVQLLDPTAPGTLQGLVQNLAHMLSFTLNLLPLDHAVPPRADVGHLWYLSVQQQCYLVLPLFILAFARRRALGALVLAALIVAVYVHRVEVTDERGWVLASILTTTRSDGLFWGVLLALVLPVLARVRRWSAPLAVGAAGVVACQLAIQELPPLSYLGPWSLVYQFFIGVLVVAIWLQERPSLVSRALAVHPLTWLGRNSLTIYFWHLPVFFVAARHLGDRPWWVGAAASVVVLGVLVVVLERLLEHPTRRLLAQHPLFRSQATRPAGGQG</sequence>
<feature type="transmembrane region" description="Helical" evidence="2">
    <location>
        <begin position="264"/>
        <end position="281"/>
    </location>
</feature>
<keyword evidence="2" id="KW-0812">Transmembrane</keyword>
<feature type="domain" description="Acyltransferase 3" evidence="3">
    <location>
        <begin position="33"/>
        <end position="370"/>
    </location>
</feature>
<feature type="transmembrane region" description="Helical" evidence="2">
    <location>
        <begin position="176"/>
        <end position="195"/>
    </location>
</feature>
<gene>
    <name evidence="4" type="ORF">EXE59_17405</name>
</gene>
<feature type="transmembrane region" description="Helical" evidence="2">
    <location>
        <begin position="240"/>
        <end position="257"/>
    </location>
</feature>
<keyword evidence="4" id="KW-0012">Acyltransferase</keyword>
<keyword evidence="2" id="KW-0472">Membrane</keyword>
<feature type="transmembrane region" description="Helical" evidence="2">
    <location>
        <begin position="328"/>
        <end position="347"/>
    </location>
</feature>
<dbReference type="GO" id="GO:0016747">
    <property type="term" value="F:acyltransferase activity, transferring groups other than amino-acyl groups"/>
    <property type="evidence" value="ECO:0007669"/>
    <property type="project" value="InterPro"/>
</dbReference>
<dbReference type="Proteomes" id="UP000297496">
    <property type="component" value="Unassembled WGS sequence"/>
</dbReference>
<accession>A0A4Z1C5P4</accession>
<dbReference type="InterPro" id="IPR002656">
    <property type="entry name" value="Acyl_transf_3_dom"/>
</dbReference>
<feature type="transmembrane region" description="Helical" evidence="2">
    <location>
        <begin position="118"/>
        <end position="135"/>
    </location>
</feature>
<evidence type="ECO:0000313" key="5">
    <source>
        <dbReference type="Proteomes" id="UP000297496"/>
    </source>
</evidence>
<keyword evidence="4" id="KW-0808">Transferase</keyword>
<dbReference type="OrthoDB" id="4865110at2"/>
<feature type="transmembrane region" description="Helical" evidence="2">
    <location>
        <begin position="202"/>
        <end position="220"/>
    </location>
</feature>